<protein>
    <submittedName>
        <fullName evidence="4">Helix-turn-helix domain-containing protein</fullName>
    </submittedName>
</protein>
<dbReference type="InterPro" id="IPR041522">
    <property type="entry name" value="CdaR_GGDEF"/>
</dbReference>
<evidence type="ECO:0000313" key="5">
    <source>
        <dbReference type="Proteomes" id="UP001433088"/>
    </source>
</evidence>
<organism evidence="4 5">
    <name type="scientific">Megasphaera intestinihominis</name>
    <dbReference type="NCBI Taxonomy" id="3133159"/>
    <lineage>
        <taxon>Bacteria</taxon>
        <taxon>Bacillati</taxon>
        <taxon>Bacillota</taxon>
        <taxon>Negativicutes</taxon>
        <taxon>Veillonellales</taxon>
        <taxon>Veillonellaceae</taxon>
        <taxon>Megasphaera</taxon>
    </lineage>
</organism>
<evidence type="ECO:0000256" key="1">
    <source>
        <dbReference type="ARBA" id="ARBA00006754"/>
    </source>
</evidence>
<dbReference type="InterPro" id="IPR025736">
    <property type="entry name" value="PucR_C-HTH_dom"/>
</dbReference>
<proteinExistence type="inferred from homology"/>
<feature type="domain" description="PucR C-terminal helix-turn-helix" evidence="2">
    <location>
        <begin position="165"/>
        <end position="218"/>
    </location>
</feature>
<comment type="caution">
    <text evidence="4">The sequence shown here is derived from an EMBL/GenBank/DDBJ whole genome shotgun (WGS) entry which is preliminary data.</text>
</comment>
<evidence type="ECO:0000313" key="4">
    <source>
        <dbReference type="EMBL" id="MEQ2423004.1"/>
    </source>
</evidence>
<dbReference type="Gene3D" id="1.10.10.2840">
    <property type="entry name" value="PucR C-terminal helix-turn-helix domain"/>
    <property type="match status" value="1"/>
</dbReference>
<dbReference type="InterPro" id="IPR051448">
    <property type="entry name" value="CdaR-like_regulators"/>
</dbReference>
<evidence type="ECO:0000259" key="2">
    <source>
        <dbReference type="Pfam" id="PF13556"/>
    </source>
</evidence>
<reference evidence="4 5" key="1">
    <citation type="submission" date="2024-03" db="EMBL/GenBank/DDBJ databases">
        <title>Human intestinal bacterial collection.</title>
        <authorList>
            <person name="Pauvert C."/>
            <person name="Hitch T.C.A."/>
            <person name="Clavel T."/>
        </authorList>
    </citation>
    <scope>NUCLEOTIDE SEQUENCE [LARGE SCALE GENOMIC DNA]</scope>
    <source>
        <strain evidence="4 5">CLA-AA-H81</strain>
    </source>
</reference>
<dbReference type="RefSeq" id="WP_036200699.1">
    <property type="nucleotide sequence ID" value="NZ_JBBMEU010000069.1"/>
</dbReference>
<keyword evidence="5" id="KW-1185">Reference proteome</keyword>
<dbReference type="PANTHER" id="PTHR33744:SF15">
    <property type="entry name" value="CARBOHYDRATE DIACID REGULATOR"/>
    <property type="match status" value="1"/>
</dbReference>
<dbReference type="Proteomes" id="UP001433088">
    <property type="component" value="Unassembled WGS sequence"/>
</dbReference>
<dbReference type="Pfam" id="PF13556">
    <property type="entry name" value="HTH_30"/>
    <property type="match status" value="1"/>
</dbReference>
<dbReference type="Pfam" id="PF17853">
    <property type="entry name" value="GGDEF_2"/>
    <property type="match status" value="1"/>
</dbReference>
<gene>
    <name evidence="4" type="ORF">WMO23_09730</name>
</gene>
<dbReference type="InterPro" id="IPR042070">
    <property type="entry name" value="PucR_C-HTH_sf"/>
</dbReference>
<dbReference type="PANTHER" id="PTHR33744">
    <property type="entry name" value="CARBOHYDRATE DIACID REGULATOR"/>
    <property type="match status" value="1"/>
</dbReference>
<feature type="domain" description="CdaR GGDEF-like" evidence="3">
    <location>
        <begin position="25"/>
        <end position="120"/>
    </location>
</feature>
<dbReference type="InterPro" id="IPR013324">
    <property type="entry name" value="RNA_pol_sigma_r3/r4-like"/>
</dbReference>
<dbReference type="SUPFAM" id="SSF88659">
    <property type="entry name" value="Sigma3 and sigma4 domains of RNA polymerase sigma factors"/>
    <property type="match status" value="1"/>
</dbReference>
<accession>A0ABV1CXY6</accession>
<name>A0ABV1CXY6_9FIRM</name>
<comment type="similarity">
    <text evidence="1">Belongs to the CdaR family.</text>
</comment>
<dbReference type="EMBL" id="JBBMEU010000069">
    <property type="protein sequence ID" value="MEQ2423004.1"/>
    <property type="molecule type" value="Genomic_DNA"/>
</dbReference>
<evidence type="ECO:0000259" key="3">
    <source>
        <dbReference type="Pfam" id="PF17853"/>
    </source>
</evidence>
<sequence>MALIYRDEDTVQQLAEDQPELAGSCYTAVVFRWHDGFRQAGAFRQKMAGFCQKLGVSLYTYVYPNTFVVLVPSRGYAEWDRKLPQWKEWFYPEILAGIGMEEAFHRIYESYRFAKMALQAAGDRQVFCVHADDMKLAFLLQSLDGAVRRRYCQDICHLLTDSDIHLLQAYYQQDLSIQETARILCIHKNTMQYRLKRIAGKTGLDPRVFCDAVPLYIATLPWFRK</sequence>